<name>A0AAV1B656_VICFA</name>
<dbReference type="GO" id="GO:0010343">
    <property type="term" value="P:singlet oxygen-mediated programmed cell death"/>
    <property type="evidence" value="ECO:0007669"/>
    <property type="project" value="InterPro"/>
</dbReference>
<keyword evidence="3" id="KW-1185">Reference proteome</keyword>
<dbReference type="PANTHER" id="PTHR33917">
    <property type="entry name" value="PROTEIN EXECUTER 1, CHLOROPLASTIC"/>
    <property type="match status" value="1"/>
</dbReference>
<sequence length="662" mass="74573">MASISSISPPNLPFPKQNLSVTFPLKRPSLLHFPSQPLCLCLNSVSDDNHNNTNNNDRRWDSMLHEFVTGAMKQFESYINALRKGSAAGEDKGDVNDEGWDWNRWRQHFDEVDDQERIVIILKSQLRHAVYVEDYEEASRLQVAIAAASNNDSVGKVISLLKRAIKEERYSDAAFLRDKAGAGLVGWWAGISKDVNDPHGLIVRITPEHGRYVARSYSPRQLATSAAGVPLFEFFLTMDKKGDFKSQAVYLKRKGSYRGPPTMSSKTSDASELFVVSTEDSESGDDRSDGSDPSERMPTFQNVLKDMIPGKVKIFKVITPGKVDKDLISKVIEELNEEDENEDEDEEKENDTVTLELEDIILETDQEGDDENKINADLGTFEREEQNEIAVKVVIGGLMQKLSSNLSPRDLLRVPAKLETKERGLFSFTVENVVNQQDGHDKGKSSSDKSIKFQSRRRVDHVISDIAKFIGKENVPAKVLKEVGELISLTISQAQNHQPLSGSTIFNRIEIPTSFDPLNGLYIGTYGLYSSEVIQMRQRYGQWQEDGRVKETSDLEFYEYVEALKLTGGPYVPAGQVAFRAKVGKMYQLPHKGIIPEEFGVIARYKGEGRLAEPGFQNPRWVDGELVILDGKHIKAGPVVGFVYWAPEYHFLVFFNRLRLQQ</sequence>
<protein>
    <recommendedName>
        <fullName evidence="4">Protein EXECUTER 1, chloroplastic</fullName>
    </recommendedName>
</protein>
<dbReference type="Proteomes" id="UP001157006">
    <property type="component" value="Chromosome 6"/>
</dbReference>
<organism evidence="2 3">
    <name type="scientific">Vicia faba</name>
    <name type="common">Broad bean</name>
    <name type="synonym">Faba vulgaris</name>
    <dbReference type="NCBI Taxonomy" id="3906"/>
    <lineage>
        <taxon>Eukaryota</taxon>
        <taxon>Viridiplantae</taxon>
        <taxon>Streptophyta</taxon>
        <taxon>Embryophyta</taxon>
        <taxon>Tracheophyta</taxon>
        <taxon>Spermatophyta</taxon>
        <taxon>Magnoliopsida</taxon>
        <taxon>eudicotyledons</taxon>
        <taxon>Gunneridae</taxon>
        <taxon>Pentapetalae</taxon>
        <taxon>rosids</taxon>
        <taxon>fabids</taxon>
        <taxon>Fabales</taxon>
        <taxon>Fabaceae</taxon>
        <taxon>Papilionoideae</taxon>
        <taxon>50 kb inversion clade</taxon>
        <taxon>NPAAA clade</taxon>
        <taxon>Hologalegina</taxon>
        <taxon>IRL clade</taxon>
        <taxon>Fabeae</taxon>
        <taxon>Vicia</taxon>
    </lineage>
</organism>
<evidence type="ECO:0008006" key="4">
    <source>
        <dbReference type="Google" id="ProtNLM"/>
    </source>
</evidence>
<dbReference type="EMBL" id="OX451741">
    <property type="protein sequence ID" value="CAI8617965.1"/>
    <property type="molecule type" value="Genomic_DNA"/>
</dbReference>
<gene>
    <name evidence="2" type="ORF">VFH_VI101000</name>
</gene>
<evidence type="ECO:0000313" key="2">
    <source>
        <dbReference type="EMBL" id="CAI8617965.1"/>
    </source>
</evidence>
<evidence type="ECO:0000256" key="1">
    <source>
        <dbReference type="SAM" id="MobiDB-lite"/>
    </source>
</evidence>
<reference evidence="2 3" key="1">
    <citation type="submission" date="2023-01" db="EMBL/GenBank/DDBJ databases">
        <authorList>
            <person name="Kreplak J."/>
        </authorList>
    </citation>
    <scope>NUCLEOTIDE SEQUENCE [LARGE SCALE GENOMIC DNA]</scope>
</reference>
<evidence type="ECO:0000313" key="3">
    <source>
        <dbReference type="Proteomes" id="UP001157006"/>
    </source>
</evidence>
<dbReference type="InterPro" id="IPR044680">
    <property type="entry name" value="EX1/2"/>
</dbReference>
<dbReference type="GO" id="GO:0042651">
    <property type="term" value="C:thylakoid membrane"/>
    <property type="evidence" value="ECO:0007669"/>
    <property type="project" value="TreeGrafter"/>
</dbReference>
<dbReference type="Pfam" id="PF12014">
    <property type="entry name" value="Cyclin_D1_bind"/>
    <property type="match status" value="1"/>
</dbReference>
<dbReference type="PANTHER" id="PTHR33917:SF3">
    <property type="entry name" value="PROTEIN EXECUTER 1, CHLOROPLASTIC"/>
    <property type="match status" value="1"/>
</dbReference>
<accession>A0AAV1B656</accession>
<proteinExistence type="predicted"/>
<dbReference type="AlphaFoldDB" id="A0AAV1B656"/>
<feature type="compositionally biased region" description="Basic and acidic residues" evidence="1">
    <location>
        <begin position="284"/>
        <end position="295"/>
    </location>
</feature>
<feature type="region of interest" description="Disordered" evidence="1">
    <location>
        <begin position="255"/>
        <end position="298"/>
    </location>
</feature>